<sequence length="133" mass="14760">MAKLTPYLMSVNARQQAEFYIEALGGEILNVMTHDQMPGAGPDASDKVLHMTIVAGGVTFFLCDGILTPQPGSHTFLSLEFTDDADARSAFDRLSQDGQIYHPLEQAFWGTLFGQLTDRFGVNWMITTEQQTR</sequence>
<dbReference type="PANTHER" id="PTHR33990:SF1">
    <property type="entry name" value="PROTEIN YJDN"/>
    <property type="match status" value="1"/>
</dbReference>
<keyword evidence="3" id="KW-1185">Reference proteome</keyword>
<evidence type="ECO:0000313" key="2">
    <source>
        <dbReference type="EMBL" id="PLT44281.1"/>
    </source>
</evidence>
<accession>A0A2N5N1R7</accession>
<dbReference type="CDD" id="cd06588">
    <property type="entry name" value="PhnB_like"/>
    <property type="match status" value="1"/>
</dbReference>
<comment type="caution">
    <text evidence="2">The sequence shown here is derived from an EMBL/GenBank/DDBJ whole genome shotgun (WGS) entry which is preliminary data.</text>
</comment>
<dbReference type="Gene3D" id="3.10.180.10">
    <property type="entry name" value="2,3-Dihydroxybiphenyl 1,2-Dioxygenase, domain 1"/>
    <property type="match status" value="1"/>
</dbReference>
<dbReference type="Pfam" id="PF00903">
    <property type="entry name" value="Glyoxalase"/>
    <property type="match status" value="1"/>
</dbReference>
<organism evidence="2 3">
    <name type="scientific">Paenibacillus pasadenensis</name>
    <dbReference type="NCBI Taxonomy" id="217090"/>
    <lineage>
        <taxon>Bacteria</taxon>
        <taxon>Bacillati</taxon>
        <taxon>Bacillota</taxon>
        <taxon>Bacilli</taxon>
        <taxon>Bacillales</taxon>
        <taxon>Paenibacillaceae</taxon>
        <taxon>Paenibacillus</taxon>
    </lineage>
</organism>
<feature type="domain" description="Glyoxalase/fosfomycin resistance/dioxygenase" evidence="1">
    <location>
        <begin position="16"/>
        <end position="126"/>
    </location>
</feature>
<dbReference type="AlphaFoldDB" id="A0A2N5N1R7"/>
<dbReference type="PANTHER" id="PTHR33990">
    <property type="entry name" value="PROTEIN YJDN-RELATED"/>
    <property type="match status" value="1"/>
</dbReference>
<dbReference type="SUPFAM" id="SSF54593">
    <property type="entry name" value="Glyoxalase/Bleomycin resistance protein/Dihydroxybiphenyl dioxygenase"/>
    <property type="match status" value="1"/>
</dbReference>
<gene>
    <name evidence="2" type="ORF">B8V81_2712</name>
</gene>
<dbReference type="EMBL" id="NFEZ01000004">
    <property type="protein sequence ID" value="PLT44281.1"/>
    <property type="molecule type" value="Genomic_DNA"/>
</dbReference>
<dbReference type="OrthoDB" id="9795306at2"/>
<dbReference type="Proteomes" id="UP000234789">
    <property type="component" value="Unassembled WGS sequence"/>
</dbReference>
<evidence type="ECO:0000313" key="3">
    <source>
        <dbReference type="Proteomes" id="UP000234789"/>
    </source>
</evidence>
<dbReference type="RefSeq" id="WP_028600099.1">
    <property type="nucleotide sequence ID" value="NZ_BIMM01000045.1"/>
</dbReference>
<evidence type="ECO:0000259" key="1">
    <source>
        <dbReference type="Pfam" id="PF00903"/>
    </source>
</evidence>
<dbReference type="InterPro" id="IPR029068">
    <property type="entry name" value="Glyas_Bleomycin-R_OHBP_Dase"/>
</dbReference>
<proteinExistence type="predicted"/>
<reference evidence="2 3" key="1">
    <citation type="submission" date="2017-05" db="EMBL/GenBank/DDBJ databases">
        <title>Functional genome analysis of Paenibacillus pasadenensis strain R16: insights on endophytic life style and antifungal activity.</title>
        <authorList>
            <person name="Passera A."/>
            <person name="Marcolungo L."/>
            <person name="Casati P."/>
            <person name="Brasca M."/>
            <person name="Quaglino F."/>
            <person name="Delledonne M."/>
        </authorList>
    </citation>
    <scope>NUCLEOTIDE SEQUENCE [LARGE SCALE GENOMIC DNA]</scope>
    <source>
        <strain evidence="2 3">R16</strain>
    </source>
</reference>
<dbReference type="InterPro" id="IPR028973">
    <property type="entry name" value="PhnB-like"/>
</dbReference>
<name>A0A2N5N1R7_9BACL</name>
<protein>
    <submittedName>
        <fullName evidence="2">PhnB protein</fullName>
    </submittedName>
</protein>
<dbReference type="InterPro" id="IPR004360">
    <property type="entry name" value="Glyas_Fos-R_dOase_dom"/>
</dbReference>